<dbReference type="CDD" id="cd01836">
    <property type="entry name" value="FeeA_FeeB_like"/>
    <property type="match status" value="1"/>
</dbReference>
<evidence type="ECO:0000313" key="3">
    <source>
        <dbReference type="Proteomes" id="UP001165079"/>
    </source>
</evidence>
<sequence>MNPLVAAQGLWVRARTEKLPEAAGPRTGVTGEGAPLRLAVLGDSTAAGCGVDDHENGFTGALAAALAARGHRVEWSVTGANGATSRRVRHRLLPEVPPATIAVLLAGTNDVLARRPPGDWREDLSAIVDGLPAERVAVVGLPLFAEFPRLPRALGRYLARRAEGLDAVAREVCAARPNAQWIPSAESFPVPPGFFARDGFHPSAAGYRHWARLVAGHLT</sequence>
<dbReference type="InterPro" id="IPR036514">
    <property type="entry name" value="SGNH_hydro_sf"/>
</dbReference>
<dbReference type="InterPro" id="IPR013830">
    <property type="entry name" value="SGNH_hydro"/>
</dbReference>
<dbReference type="AlphaFoldDB" id="A0A9W6SSK4"/>
<dbReference type="InterPro" id="IPR051532">
    <property type="entry name" value="Ester_Hydrolysis_Enzymes"/>
</dbReference>
<dbReference type="GO" id="GO:0004622">
    <property type="term" value="F:phosphatidylcholine lysophospholipase activity"/>
    <property type="evidence" value="ECO:0007669"/>
    <property type="project" value="TreeGrafter"/>
</dbReference>
<dbReference type="PANTHER" id="PTHR30383:SF24">
    <property type="entry name" value="THIOESTERASE 1_PROTEASE 1_LYSOPHOSPHOLIPASE L1"/>
    <property type="match status" value="1"/>
</dbReference>
<name>A0A9W6SSK4_9ACTN</name>
<dbReference type="SUPFAM" id="SSF52266">
    <property type="entry name" value="SGNH hydrolase"/>
    <property type="match status" value="1"/>
</dbReference>
<keyword evidence="3" id="KW-1185">Reference proteome</keyword>
<dbReference type="EMBL" id="BSTX01000004">
    <property type="protein sequence ID" value="GLZ81062.1"/>
    <property type="molecule type" value="Genomic_DNA"/>
</dbReference>
<accession>A0A9W6SSK4</accession>
<evidence type="ECO:0000259" key="1">
    <source>
        <dbReference type="Pfam" id="PF13472"/>
    </source>
</evidence>
<dbReference type="PANTHER" id="PTHR30383">
    <property type="entry name" value="THIOESTERASE 1/PROTEASE 1/LYSOPHOSPHOLIPASE L1"/>
    <property type="match status" value="1"/>
</dbReference>
<dbReference type="Gene3D" id="3.40.50.1110">
    <property type="entry name" value="SGNH hydrolase"/>
    <property type="match status" value="1"/>
</dbReference>
<dbReference type="Proteomes" id="UP001165079">
    <property type="component" value="Unassembled WGS sequence"/>
</dbReference>
<reference evidence="2" key="1">
    <citation type="submission" date="2023-03" db="EMBL/GenBank/DDBJ databases">
        <title>Actinorhabdospora filicis NBRC 111898.</title>
        <authorList>
            <person name="Ichikawa N."/>
            <person name="Sato H."/>
            <person name="Tonouchi N."/>
        </authorList>
    </citation>
    <scope>NUCLEOTIDE SEQUENCE</scope>
    <source>
        <strain evidence="2">NBRC 111898</strain>
    </source>
</reference>
<protein>
    <recommendedName>
        <fullName evidence="1">SGNH hydrolase-type esterase domain-containing protein</fullName>
    </recommendedName>
</protein>
<feature type="domain" description="SGNH hydrolase-type esterase" evidence="1">
    <location>
        <begin position="40"/>
        <end position="208"/>
    </location>
</feature>
<evidence type="ECO:0000313" key="2">
    <source>
        <dbReference type="EMBL" id="GLZ81062.1"/>
    </source>
</evidence>
<gene>
    <name evidence="2" type="ORF">Afil01_58690</name>
</gene>
<dbReference type="RefSeq" id="WP_285666390.1">
    <property type="nucleotide sequence ID" value="NZ_BSTX01000004.1"/>
</dbReference>
<dbReference type="Pfam" id="PF13472">
    <property type="entry name" value="Lipase_GDSL_2"/>
    <property type="match status" value="1"/>
</dbReference>
<comment type="caution">
    <text evidence="2">The sequence shown here is derived from an EMBL/GenBank/DDBJ whole genome shotgun (WGS) entry which is preliminary data.</text>
</comment>
<proteinExistence type="predicted"/>
<organism evidence="2 3">
    <name type="scientific">Actinorhabdospora filicis</name>
    <dbReference type="NCBI Taxonomy" id="1785913"/>
    <lineage>
        <taxon>Bacteria</taxon>
        <taxon>Bacillati</taxon>
        <taxon>Actinomycetota</taxon>
        <taxon>Actinomycetes</taxon>
        <taxon>Micromonosporales</taxon>
        <taxon>Micromonosporaceae</taxon>
        <taxon>Actinorhabdospora</taxon>
    </lineage>
</organism>